<name>A0A9D7E9L1_9PROT</name>
<protein>
    <submittedName>
        <fullName evidence="2">Phage holin family protein</fullName>
    </submittedName>
</protein>
<accession>A0A9D7E9L1</accession>
<keyword evidence="1" id="KW-1133">Transmembrane helix</keyword>
<sequence length="116" mass="12553">MRLLLRWALSAMALMLLPQIIDAIHIDSFYAALAAAVGIGLVNALIRPILIIITLPINILTLGLLTFAINGLLFWFVASFINGFTVTGFWPAVLGAIVYSVATWAISSVLRDRAAE</sequence>
<feature type="transmembrane region" description="Helical" evidence="1">
    <location>
        <begin position="28"/>
        <end position="46"/>
    </location>
</feature>
<dbReference type="PANTHER" id="PTHR37309:SF1">
    <property type="entry name" value="SLR0284 PROTEIN"/>
    <property type="match status" value="1"/>
</dbReference>
<keyword evidence="1" id="KW-0472">Membrane</keyword>
<feature type="transmembrane region" description="Helical" evidence="1">
    <location>
        <begin position="89"/>
        <end position="110"/>
    </location>
</feature>
<dbReference type="InterPro" id="IPR007165">
    <property type="entry name" value="Phage_holin_4_2"/>
</dbReference>
<dbReference type="Proteomes" id="UP000807785">
    <property type="component" value="Unassembled WGS sequence"/>
</dbReference>
<dbReference type="EMBL" id="JADJEV010000005">
    <property type="protein sequence ID" value="MBK6975350.1"/>
    <property type="molecule type" value="Genomic_DNA"/>
</dbReference>
<feature type="transmembrane region" description="Helical" evidence="1">
    <location>
        <begin position="53"/>
        <end position="77"/>
    </location>
</feature>
<evidence type="ECO:0000256" key="1">
    <source>
        <dbReference type="SAM" id="Phobius"/>
    </source>
</evidence>
<organism evidence="2 3">
    <name type="scientific">Candidatus Methylophosphatis roskildensis</name>
    <dbReference type="NCBI Taxonomy" id="2899263"/>
    <lineage>
        <taxon>Bacteria</taxon>
        <taxon>Pseudomonadati</taxon>
        <taxon>Pseudomonadota</taxon>
        <taxon>Betaproteobacteria</taxon>
        <taxon>Nitrosomonadales</taxon>
        <taxon>Sterolibacteriaceae</taxon>
        <taxon>Candidatus Methylophosphatis</taxon>
    </lineage>
</organism>
<dbReference type="Pfam" id="PF04020">
    <property type="entry name" value="Phage_holin_4_2"/>
    <property type="match status" value="1"/>
</dbReference>
<proteinExistence type="predicted"/>
<reference evidence="2" key="1">
    <citation type="submission" date="2020-10" db="EMBL/GenBank/DDBJ databases">
        <title>Connecting structure to function with the recovery of over 1000 high-quality activated sludge metagenome-assembled genomes encoding full-length rRNA genes using long-read sequencing.</title>
        <authorList>
            <person name="Singleton C.M."/>
            <person name="Petriglieri F."/>
            <person name="Kristensen J.M."/>
            <person name="Kirkegaard R.H."/>
            <person name="Michaelsen T.Y."/>
            <person name="Andersen M.H."/>
            <person name="Karst S.M."/>
            <person name="Dueholm M.S."/>
            <person name="Nielsen P.H."/>
            <person name="Albertsen M."/>
        </authorList>
    </citation>
    <scope>NUCLEOTIDE SEQUENCE</scope>
    <source>
        <strain evidence="2">Bjer_18-Q3-R1-45_BAT3C.347</strain>
    </source>
</reference>
<dbReference type="AlphaFoldDB" id="A0A9D7E9L1"/>
<keyword evidence="1" id="KW-0812">Transmembrane</keyword>
<evidence type="ECO:0000313" key="2">
    <source>
        <dbReference type="EMBL" id="MBK6975350.1"/>
    </source>
</evidence>
<evidence type="ECO:0000313" key="3">
    <source>
        <dbReference type="Proteomes" id="UP000807785"/>
    </source>
</evidence>
<gene>
    <name evidence="2" type="ORF">IPH26_21200</name>
</gene>
<comment type="caution">
    <text evidence="2">The sequence shown here is derived from an EMBL/GenBank/DDBJ whole genome shotgun (WGS) entry which is preliminary data.</text>
</comment>
<dbReference type="PANTHER" id="PTHR37309">
    <property type="entry name" value="SLR0284 PROTEIN"/>
    <property type="match status" value="1"/>
</dbReference>